<accession>A0A6G0R404</accession>
<dbReference type="Proteomes" id="UP000486351">
    <property type="component" value="Unassembled WGS sequence"/>
</dbReference>
<keyword evidence="2" id="KW-0732">Signal</keyword>
<sequence>MLIRHRELFCLFCRLSCMVHGHTLLLLETSAYGPDLARPNSNVLQPRTTSGGSLGSDNGSVRGHPRDIMEI</sequence>
<feature type="signal peptide" evidence="2">
    <location>
        <begin position="1"/>
        <end position="21"/>
    </location>
</feature>
<evidence type="ECO:0000256" key="2">
    <source>
        <dbReference type="SAM" id="SignalP"/>
    </source>
</evidence>
<protein>
    <recommendedName>
        <fullName evidence="5">Secreted protein</fullName>
    </recommendedName>
</protein>
<evidence type="ECO:0000256" key="1">
    <source>
        <dbReference type="SAM" id="MobiDB-lite"/>
    </source>
</evidence>
<feature type="compositionally biased region" description="Polar residues" evidence="1">
    <location>
        <begin position="39"/>
        <end position="59"/>
    </location>
</feature>
<evidence type="ECO:0000313" key="4">
    <source>
        <dbReference type="Proteomes" id="UP000486351"/>
    </source>
</evidence>
<evidence type="ECO:0008006" key="5">
    <source>
        <dbReference type="Google" id="ProtNLM"/>
    </source>
</evidence>
<feature type="chain" id="PRO_5026316875" description="Secreted protein" evidence="2">
    <location>
        <begin position="22"/>
        <end position="71"/>
    </location>
</feature>
<feature type="region of interest" description="Disordered" evidence="1">
    <location>
        <begin position="38"/>
        <end position="71"/>
    </location>
</feature>
<proteinExistence type="predicted"/>
<name>A0A6G0R404_9STRA</name>
<dbReference type="AlphaFoldDB" id="A0A6G0R404"/>
<gene>
    <name evidence="3" type="ORF">PF008_g18888</name>
</gene>
<dbReference type="EMBL" id="QXFY01001474">
    <property type="protein sequence ID" value="KAE9316906.1"/>
    <property type="molecule type" value="Genomic_DNA"/>
</dbReference>
<organism evidence="3 4">
    <name type="scientific">Phytophthora fragariae</name>
    <dbReference type="NCBI Taxonomy" id="53985"/>
    <lineage>
        <taxon>Eukaryota</taxon>
        <taxon>Sar</taxon>
        <taxon>Stramenopiles</taxon>
        <taxon>Oomycota</taxon>
        <taxon>Peronosporomycetes</taxon>
        <taxon>Peronosporales</taxon>
        <taxon>Peronosporaceae</taxon>
        <taxon>Phytophthora</taxon>
    </lineage>
</organism>
<comment type="caution">
    <text evidence="3">The sequence shown here is derived from an EMBL/GenBank/DDBJ whole genome shotgun (WGS) entry which is preliminary data.</text>
</comment>
<reference evidence="3 4" key="1">
    <citation type="submission" date="2018-09" db="EMBL/GenBank/DDBJ databases">
        <title>Genomic investigation of the strawberry pathogen Phytophthora fragariae indicates pathogenicity is determined by transcriptional variation in three key races.</title>
        <authorList>
            <person name="Adams T.M."/>
            <person name="Armitage A.D."/>
            <person name="Sobczyk M.K."/>
            <person name="Bates H.J."/>
            <person name="Dunwell J.M."/>
            <person name="Nellist C.F."/>
            <person name="Harrison R.J."/>
        </authorList>
    </citation>
    <scope>NUCLEOTIDE SEQUENCE [LARGE SCALE GENOMIC DNA]</scope>
    <source>
        <strain evidence="3 4">NOV-77</strain>
    </source>
</reference>
<evidence type="ECO:0000313" key="3">
    <source>
        <dbReference type="EMBL" id="KAE9316906.1"/>
    </source>
</evidence>